<dbReference type="Pfam" id="PF00498">
    <property type="entry name" value="FHA"/>
    <property type="match status" value="1"/>
</dbReference>
<dbReference type="CDD" id="cd22679">
    <property type="entry name" value="FHA_SLMAP"/>
    <property type="match status" value="1"/>
</dbReference>
<dbReference type="InterPro" id="IPR000253">
    <property type="entry name" value="FHA_dom"/>
</dbReference>
<dbReference type="InterPro" id="IPR008984">
    <property type="entry name" value="SMAD_FHA_dom_sf"/>
</dbReference>
<gene>
    <name evidence="4" type="ORF">ODALV1_LOCUS5222</name>
</gene>
<dbReference type="InterPro" id="IPR051176">
    <property type="entry name" value="Cent_Immune-Sig_Mod"/>
</dbReference>
<evidence type="ECO:0000256" key="2">
    <source>
        <dbReference type="SAM" id="MobiDB-lite"/>
    </source>
</evidence>
<dbReference type="PANTHER" id="PTHR15715:SF37">
    <property type="entry name" value="LD47843P"/>
    <property type="match status" value="1"/>
</dbReference>
<reference evidence="4 5" key="1">
    <citation type="submission" date="2024-08" db="EMBL/GenBank/DDBJ databases">
        <authorList>
            <person name="Cucini C."/>
            <person name="Frati F."/>
        </authorList>
    </citation>
    <scope>NUCLEOTIDE SEQUENCE [LARGE SCALE GENOMIC DNA]</scope>
</reference>
<proteinExistence type="predicted"/>
<protein>
    <recommendedName>
        <fullName evidence="3">FHA domain-containing protein</fullName>
    </recommendedName>
</protein>
<dbReference type="Gene3D" id="2.60.200.20">
    <property type="match status" value="1"/>
</dbReference>
<comment type="caution">
    <text evidence="4">The sequence shown here is derived from an EMBL/GenBank/DDBJ whole genome shotgun (WGS) entry which is preliminary data.</text>
</comment>
<dbReference type="PROSITE" id="PS50006">
    <property type="entry name" value="FHA_DOMAIN"/>
    <property type="match status" value="1"/>
</dbReference>
<dbReference type="SMART" id="SM00240">
    <property type="entry name" value="FHA"/>
    <property type="match status" value="1"/>
</dbReference>
<dbReference type="EMBL" id="CAXLJM020000015">
    <property type="protein sequence ID" value="CAL8082484.1"/>
    <property type="molecule type" value="Genomic_DNA"/>
</dbReference>
<keyword evidence="5" id="KW-1185">Reference proteome</keyword>
<feature type="region of interest" description="Disordered" evidence="2">
    <location>
        <begin position="477"/>
        <end position="498"/>
    </location>
</feature>
<feature type="coiled-coil region" evidence="1">
    <location>
        <begin position="394"/>
        <end position="435"/>
    </location>
</feature>
<dbReference type="PANTHER" id="PTHR15715">
    <property type="entry name" value="CENTROSOMAL PROTEIN OF 170 KDA"/>
    <property type="match status" value="1"/>
</dbReference>
<feature type="domain" description="FHA" evidence="3">
    <location>
        <begin position="31"/>
        <end position="88"/>
    </location>
</feature>
<evidence type="ECO:0000259" key="3">
    <source>
        <dbReference type="PROSITE" id="PS50006"/>
    </source>
</evidence>
<evidence type="ECO:0000256" key="1">
    <source>
        <dbReference type="SAM" id="Coils"/>
    </source>
</evidence>
<evidence type="ECO:0000313" key="5">
    <source>
        <dbReference type="Proteomes" id="UP001642540"/>
    </source>
</evidence>
<organism evidence="4 5">
    <name type="scientific">Orchesella dallaii</name>
    <dbReference type="NCBI Taxonomy" id="48710"/>
    <lineage>
        <taxon>Eukaryota</taxon>
        <taxon>Metazoa</taxon>
        <taxon>Ecdysozoa</taxon>
        <taxon>Arthropoda</taxon>
        <taxon>Hexapoda</taxon>
        <taxon>Collembola</taxon>
        <taxon>Entomobryomorpha</taxon>
        <taxon>Entomobryoidea</taxon>
        <taxon>Orchesellidae</taxon>
        <taxon>Orchesellinae</taxon>
        <taxon>Orchesella</taxon>
    </lineage>
</organism>
<sequence>MTNTMCARAVLSCRPNSHPFQDRTLPLDHAMKIGRSVARARPSPNNAIFDCKVLSRNHALLWYETDNGKFYLQDTKSSNGTFVNNQRLSKSSEESAPRELCSGDIVQFGVDVMEVNKKLTHGCIIANVQLFLPDGKEAKASSSTIVPEKATSTPVQDIYLLNQYLKEAMLREQVLENKLAIMTKHLAGTKEFMEQNWKALIEEDRLLTRVDILERQLQASHKSMTEDKLREEVIQLLQDKEKYQNVAKDALRKAMHEKLEVTKKFKDTERNLQELESQKVSLEEMCDRNFKELKDLAEKYEQAEQNKKEITEEMNLSTQKYKDELESLNLKIKEKEDALREKKQLIIELVTKMDSKIAKSILSAHNEDVAAILPPKDAIIHVESSESNDSENRLQDLNDNKLRNEGDLENLKCLLKNSESEKKEILAKLSQLLSLFEDLKAVSNKVQVSEYVAELIGKLDVEIKQIRNFIQGEDSKKNNSYSISEDVSASDEEKSENHHIDCGDDIGTLESNSRILELLEESRQTVKSLRNEHLATERENEELRRKVEDFTFQLRTYLDEVVGLTDMNKQLTTARDKWEQEADELKKLNIEIKEKLAANEDMISLKEIEIQRLQGESQPDGAADASSVLKEAKSEKIAVPEFASQTGEQNNLPKSTSPSSQYHTTARTSDLVSKVNDSSTGHLLSKTIMESKSNVDVGRPTFNGLQNRVRVF</sequence>
<feature type="region of interest" description="Disordered" evidence="2">
    <location>
        <begin position="642"/>
        <end position="677"/>
    </location>
</feature>
<keyword evidence="1" id="KW-0175">Coiled coil</keyword>
<name>A0ABP1Q0B8_9HEXA</name>
<evidence type="ECO:0000313" key="4">
    <source>
        <dbReference type="EMBL" id="CAL8082484.1"/>
    </source>
</evidence>
<dbReference type="Proteomes" id="UP001642540">
    <property type="component" value="Unassembled WGS sequence"/>
</dbReference>
<dbReference type="CDD" id="cd21911">
    <property type="entry name" value="CC1_SLMAP"/>
    <property type="match status" value="1"/>
</dbReference>
<dbReference type="SUPFAM" id="SSF49879">
    <property type="entry name" value="SMAD/FHA domain"/>
    <property type="match status" value="1"/>
</dbReference>
<accession>A0ABP1Q0B8</accession>
<feature type="coiled-coil region" evidence="1">
    <location>
        <begin position="512"/>
        <end position="595"/>
    </location>
</feature>
<feature type="compositionally biased region" description="Polar residues" evidence="2">
    <location>
        <begin position="478"/>
        <end position="487"/>
    </location>
</feature>
<feature type="coiled-coil region" evidence="1">
    <location>
        <begin position="226"/>
        <end position="352"/>
    </location>
</feature>
<feature type="compositionally biased region" description="Polar residues" evidence="2">
    <location>
        <begin position="643"/>
        <end position="677"/>
    </location>
</feature>